<feature type="transmembrane region" description="Helical" evidence="1">
    <location>
        <begin position="30"/>
        <end position="50"/>
    </location>
</feature>
<feature type="transmembrane region" description="Helical" evidence="1">
    <location>
        <begin position="62"/>
        <end position="80"/>
    </location>
</feature>
<dbReference type="Proteomes" id="UP000284109">
    <property type="component" value="Unassembled WGS sequence"/>
</dbReference>
<organism evidence="2 3">
    <name type="scientific">Bombilactobacillus bombi</name>
    <dbReference type="NCBI Taxonomy" id="1303590"/>
    <lineage>
        <taxon>Bacteria</taxon>
        <taxon>Bacillati</taxon>
        <taxon>Bacillota</taxon>
        <taxon>Bacilli</taxon>
        <taxon>Lactobacillales</taxon>
        <taxon>Lactobacillaceae</taxon>
        <taxon>Bombilactobacillus</taxon>
    </lineage>
</organism>
<dbReference type="RefSeq" id="WP_118901650.1">
    <property type="nucleotide sequence ID" value="NZ_QOCR01000004.1"/>
</dbReference>
<keyword evidence="1" id="KW-0812">Transmembrane</keyword>
<protein>
    <recommendedName>
        <fullName evidence="4">DUF3137 domain-containing protein</fullName>
    </recommendedName>
</protein>
<dbReference type="EMBL" id="QOCR01000004">
    <property type="protein sequence ID" value="RHW49814.1"/>
    <property type="molecule type" value="Genomic_DNA"/>
</dbReference>
<comment type="caution">
    <text evidence="2">The sequence shown here is derived from an EMBL/GenBank/DDBJ whole genome shotgun (WGS) entry which is preliminary data.</text>
</comment>
<accession>A0A3R6V8V3</accession>
<keyword evidence="1" id="KW-1133">Transmembrane helix</keyword>
<dbReference type="AlphaFoldDB" id="A0A3R6V8V3"/>
<keyword evidence="3" id="KW-1185">Reference proteome</keyword>
<evidence type="ECO:0000256" key="1">
    <source>
        <dbReference type="SAM" id="Phobius"/>
    </source>
</evidence>
<evidence type="ECO:0000313" key="2">
    <source>
        <dbReference type="EMBL" id="RHW49814.1"/>
    </source>
</evidence>
<evidence type="ECO:0000313" key="3">
    <source>
        <dbReference type="Proteomes" id="UP000284109"/>
    </source>
</evidence>
<sequence length="232" mass="27638">MLLSYISTQELKQIRNIVWKYAKPKTYRRLLIFWGIVFALLYFYTVFSTGFSKLLHQQRTFWIIYTIICVIAILIVSLNLKRDFRKGFLRHTKSGYYAAWVNLSPDSDKKALFVDIMKKNSELLSFYNKNKGELHLSSKPGDNTYNINKDPIFKNLQSNPLLIHSSFKRYESFLNTDHYYIFVICVPHTKKQMYNKYQYLIFEKSKWNQAALNPHLAEIKHITDNYCNLTNK</sequence>
<evidence type="ECO:0008006" key="4">
    <source>
        <dbReference type="Google" id="ProtNLM"/>
    </source>
</evidence>
<reference evidence="2 3" key="1">
    <citation type="submission" date="2018-07" db="EMBL/GenBank/DDBJ databases">
        <title>Genome sequences of six Lactobacillus spp. isolated from bumble bee guts.</title>
        <authorList>
            <person name="Motta E.V.S."/>
            <person name="Moran N.A."/>
        </authorList>
    </citation>
    <scope>NUCLEOTIDE SEQUENCE [LARGE SCALE GENOMIC DNA]</scope>
    <source>
        <strain evidence="2 3">BI-1.1</strain>
    </source>
</reference>
<name>A0A3R6V8V3_9LACO</name>
<gene>
    <name evidence="2" type="ORF">DS831_06520</name>
</gene>
<proteinExistence type="predicted"/>
<keyword evidence="1" id="KW-0472">Membrane</keyword>